<dbReference type="CDD" id="cd06260">
    <property type="entry name" value="DUF820-like"/>
    <property type="match status" value="1"/>
</dbReference>
<dbReference type="Gene3D" id="3.90.1570.10">
    <property type="entry name" value="tt1808, chain A"/>
    <property type="match status" value="1"/>
</dbReference>
<dbReference type="RefSeq" id="WP_089908702.1">
    <property type="nucleotide sequence ID" value="NZ_FOFV01000001.1"/>
</dbReference>
<dbReference type="PANTHER" id="PTHR35400:SF3">
    <property type="entry name" value="SLL1072 PROTEIN"/>
    <property type="match status" value="1"/>
</dbReference>
<accession>A0A1H9BFY4</accession>
<dbReference type="Pfam" id="PF05685">
    <property type="entry name" value="Uma2"/>
    <property type="match status" value="1"/>
</dbReference>
<protein>
    <submittedName>
        <fullName evidence="2">Endonuclease, Uma2 family (Restriction endonuclease fold)</fullName>
    </submittedName>
</protein>
<evidence type="ECO:0000259" key="1">
    <source>
        <dbReference type="Pfam" id="PF05685"/>
    </source>
</evidence>
<dbReference type="InterPro" id="IPR008538">
    <property type="entry name" value="Uma2"/>
</dbReference>
<dbReference type="AlphaFoldDB" id="A0A1H9BFY4"/>
<name>A0A1H9BFY4_9PSEU</name>
<dbReference type="EMBL" id="FOFV01000001">
    <property type="protein sequence ID" value="SEP87178.1"/>
    <property type="molecule type" value="Genomic_DNA"/>
</dbReference>
<dbReference type="Proteomes" id="UP000199503">
    <property type="component" value="Unassembled WGS sequence"/>
</dbReference>
<evidence type="ECO:0000313" key="3">
    <source>
        <dbReference type="Proteomes" id="UP000199503"/>
    </source>
</evidence>
<proteinExistence type="predicted"/>
<dbReference type="SUPFAM" id="SSF52980">
    <property type="entry name" value="Restriction endonuclease-like"/>
    <property type="match status" value="1"/>
</dbReference>
<dbReference type="STRING" id="65499.SAMN04488000_101505"/>
<dbReference type="GO" id="GO:0004519">
    <property type="term" value="F:endonuclease activity"/>
    <property type="evidence" value="ECO:0007669"/>
    <property type="project" value="UniProtKB-KW"/>
</dbReference>
<dbReference type="InterPro" id="IPR012296">
    <property type="entry name" value="Nuclease_put_TT1808"/>
</dbReference>
<keyword evidence="2" id="KW-0255">Endonuclease</keyword>
<keyword evidence="2" id="KW-0378">Hydrolase</keyword>
<sequence>MLSPPLTVAQFTALGPAHSGYTELVEGRPVSSPAAAAGHNFACGNLISQLAAQLPAHLRVTYAPDVDLELAPPDAPGFVRRPDVVVFHRGASDPVRASEVVLAVEVLSPHSHYTDRRAKRLDYAEARIPFYWLVDAASLTPLRLTQEGVFEEAPVATTTYETRDPFPVRIELDQLVD</sequence>
<dbReference type="OrthoDB" id="9799703at2"/>
<gene>
    <name evidence="2" type="ORF">SAMN04488000_101505</name>
</gene>
<evidence type="ECO:0000313" key="2">
    <source>
        <dbReference type="EMBL" id="SEP87178.1"/>
    </source>
</evidence>
<dbReference type="InterPro" id="IPR011335">
    <property type="entry name" value="Restrct_endonuc-II-like"/>
</dbReference>
<organism evidence="2 3">
    <name type="scientific">Lentzea albida</name>
    <dbReference type="NCBI Taxonomy" id="65499"/>
    <lineage>
        <taxon>Bacteria</taxon>
        <taxon>Bacillati</taxon>
        <taxon>Actinomycetota</taxon>
        <taxon>Actinomycetes</taxon>
        <taxon>Pseudonocardiales</taxon>
        <taxon>Pseudonocardiaceae</taxon>
        <taxon>Lentzea</taxon>
    </lineage>
</organism>
<dbReference type="PANTHER" id="PTHR35400">
    <property type="entry name" value="SLR1083 PROTEIN"/>
    <property type="match status" value="1"/>
</dbReference>
<keyword evidence="2" id="KW-0540">Nuclease</keyword>
<feature type="domain" description="Putative restriction endonuclease" evidence="1">
    <location>
        <begin position="20"/>
        <end position="167"/>
    </location>
</feature>
<reference evidence="3" key="1">
    <citation type="submission" date="2016-10" db="EMBL/GenBank/DDBJ databases">
        <authorList>
            <person name="Varghese N."/>
            <person name="Submissions S."/>
        </authorList>
    </citation>
    <scope>NUCLEOTIDE SEQUENCE [LARGE SCALE GENOMIC DNA]</scope>
    <source>
        <strain evidence="3">DSM 44437</strain>
    </source>
</reference>
<keyword evidence="3" id="KW-1185">Reference proteome</keyword>